<dbReference type="PANTHER" id="PTHR43798">
    <property type="entry name" value="MONOACYLGLYCEROL LIPASE"/>
    <property type="match status" value="1"/>
</dbReference>
<feature type="domain" description="AB hydrolase-1" evidence="3">
    <location>
        <begin position="48"/>
        <end position="153"/>
    </location>
</feature>
<dbReference type="AlphaFoldDB" id="A0AA38HS06"/>
<evidence type="ECO:0000313" key="4">
    <source>
        <dbReference type="EMBL" id="KAJ3642709.1"/>
    </source>
</evidence>
<dbReference type="EMBL" id="JALNTZ010000008">
    <property type="protein sequence ID" value="KAJ3642709.1"/>
    <property type="molecule type" value="Genomic_DNA"/>
</dbReference>
<reference evidence="4" key="1">
    <citation type="journal article" date="2023" name="G3 (Bethesda)">
        <title>Whole genome assemblies of Zophobas morio and Tenebrio molitor.</title>
        <authorList>
            <person name="Kaur S."/>
            <person name="Stinson S.A."/>
            <person name="diCenzo G.C."/>
        </authorList>
    </citation>
    <scope>NUCLEOTIDE SEQUENCE</scope>
    <source>
        <strain evidence="4">QUZm001</strain>
    </source>
</reference>
<dbReference type="Pfam" id="PF00561">
    <property type="entry name" value="Abhydrolase_1"/>
    <property type="match status" value="1"/>
</dbReference>
<dbReference type="GO" id="GO:0016020">
    <property type="term" value="C:membrane"/>
    <property type="evidence" value="ECO:0007669"/>
    <property type="project" value="TreeGrafter"/>
</dbReference>
<dbReference type="GO" id="GO:0016787">
    <property type="term" value="F:hydrolase activity"/>
    <property type="evidence" value="ECO:0007669"/>
    <property type="project" value="UniProtKB-KW"/>
</dbReference>
<accession>A0AA38HS06</accession>
<proteinExistence type="inferred from homology"/>
<dbReference type="InterPro" id="IPR050266">
    <property type="entry name" value="AB_hydrolase_sf"/>
</dbReference>
<dbReference type="Gene3D" id="3.40.50.1820">
    <property type="entry name" value="alpha/beta hydrolase"/>
    <property type="match status" value="1"/>
</dbReference>
<dbReference type="SUPFAM" id="SSF53474">
    <property type="entry name" value="alpha/beta-Hydrolases"/>
    <property type="match status" value="1"/>
</dbReference>
<evidence type="ECO:0000259" key="3">
    <source>
        <dbReference type="Pfam" id="PF00561"/>
    </source>
</evidence>
<evidence type="ECO:0000256" key="2">
    <source>
        <dbReference type="ARBA" id="ARBA00022801"/>
    </source>
</evidence>
<gene>
    <name evidence="4" type="ORF">Zmor_025467</name>
</gene>
<keyword evidence="2" id="KW-0378">Hydrolase</keyword>
<evidence type="ECO:0000256" key="1">
    <source>
        <dbReference type="ARBA" id="ARBA00008645"/>
    </source>
</evidence>
<evidence type="ECO:0000313" key="5">
    <source>
        <dbReference type="Proteomes" id="UP001168821"/>
    </source>
</evidence>
<name>A0AA38HS06_9CUCU</name>
<dbReference type="InterPro" id="IPR029058">
    <property type="entry name" value="AB_hydrolase_fold"/>
</dbReference>
<dbReference type="Proteomes" id="UP001168821">
    <property type="component" value="Unassembled WGS sequence"/>
</dbReference>
<sequence>MFRQGNAVKKSNFETSTNFQSSNGLEIKIPVPWGHVAGKWWGPTNIRPILVLHGWQDNCDSFKRLLPLISQDVSFLAIDFPGHGYSSRIPDGFYYHSMGYVVLIQRVVDFFKWPQVSLMGHSLGASVAFLYTIINPQKVDLLICLDAVKPITEDGIINTNSEKISTLMHYEKLRRENTEPQAYTLEEVKQKISRFLDGSVAYEHSHHLVERSVAPSKSQPGKYCFTRDPRLKITDLVNWRQKDLVPGARSMQCPVFVAKATNGFHFENQKYVHEVADALKESGNCEFHVLEGTHHLHLNNPEVLAGLIIKFLKQYDKSDRSVGGIKNEMVVCDQHKL</sequence>
<organism evidence="4 5">
    <name type="scientific">Zophobas morio</name>
    <dbReference type="NCBI Taxonomy" id="2755281"/>
    <lineage>
        <taxon>Eukaryota</taxon>
        <taxon>Metazoa</taxon>
        <taxon>Ecdysozoa</taxon>
        <taxon>Arthropoda</taxon>
        <taxon>Hexapoda</taxon>
        <taxon>Insecta</taxon>
        <taxon>Pterygota</taxon>
        <taxon>Neoptera</taxon>
        <taxon>Endopterygota</taxon>
        <taxon>Coleoptera</taxon>
        <taxon>Polyphaga</taxon>
        <taxon>Cucujiformia</taxon>
        <taxon>Tenebrionidae</taxon>
        <taxon>Zophobas</taxon>
    </lineage>
</organism>
<keyword evidence="5" id="KW-1185">Reference proteome</keyword>
<dbReference type="InterPro" id="IPR000073">
    <property type="entry name" value="AB_hydrolase_1"/>
</dbReference>
<protein>
    <recommendedName>
        <fullName evidence="3">AB hydrolase-1 domain-containing protein</fullName>
    </recommendedName>
</protein>
<comment type="similarity">
    <text evidence="1">Belongs to the AB hydrolase superfamily.</text>
</comment>
<comment type="caution">
    <text evidence="4">The sequence shown here is derived from an EMBL/GenBank/DDBJ whole genome shotgun (WGS) entry which is preliminary data.</text>
</comment>
<dbReference type="PANTHER" id="PTHR43798:SF14">
    <property type="entry name" value="SERINE HYDROLASE-LIKE PROTEIN DDB_G0286239"/>
    <property type="match status" value="1"/>
</dbReference>